<dbReference type="InterPro" id="IPR051010">
    <property type="entry name" value="BCAA_transport"/>
</dbReference>
<sequence length="371" mass="39748">MKKAVLVLSLVCGMLASILQAENVKIGIVLPISGAVGGFGELGKRGIDLAHRAQNKTKDGDLIELVFIDNKSDKIESANAMQKLVSSDKVSVVIGPMISTNALAMTKIADDSKTPLIAPVATNDRVTKGKKFVSRVSFADSFQGIIAANLAFKDLGLKKAAVLFDNSSDYSIGLARAFRNQFKKLGGEVVIEANAQAGTKDFKAQISSIKAKNPDVLYLPIYYNEGALIAVQAKQLGLNVPTIGGDGLVSNKIFFDVAKDAGNGYMVTDYYSTSAKQTLRGEQFLKDYEATYKEPVSSFSVILADAYGIAVQAIEACGAKDKVCINDKIRNVKDYEGISGKFSLENGESVRSAVINEVKDGKLHFKTIVNP</sequence>
<dbReference type="Gene3D" id="3.40.50.2300">
    <property type="match status" value="2"/>
</dbReference>
<evidence type="ECO:0000256" key="3">
    <source>
        <dbReference type="SAM" id="SignalP"/>
    </source>
</evidence>
<dbReference type="Proteomes" id="UP000700059">
    <property type="component" value="Unassembled WGS sequence"/>
</dbReference>
<evidence type="ECO:0000259" key="4">
    <source>
        <dbReference type="Pfam" id="PF13458"/>
    </source>
</evidence>
<evidence type="ECO:0000313" key="5">
    <source>
        <dbReference type="EMBL" id="MBX7490516.1"/>
    </source>
</evidence>
<keyword evidence="6" id="KW-1185">Reference proteome</keyword>
<keyword evidence="2 3" id="KW-0732">Signal</keyword>
<evidence type="ECO:0000313" key="6">
    <source>
        <dbReference type="Proteomes" id="UP000700059"/>
    </source>
</evidence>
<feature type="signal peptide" evidence="3">
    <location>
        <begin position="1"/>
        <end position="21"/>
    </location>
</feature>
<comment type="similarity">
    <text evidence="1">Belongs to the leucine-binding protein family.</text>
</comment>
<feature type="domain" description="Leucine-binding protein" evidence="4">
    <location>
        <begin position="24"/>
        <end position="361"/>
    </location>
</feature>
<dbReference type="EMBL" id="JAIGYQ010000003">
    <property type="protein sequence ID" value="MBX7490516.1"/>
    <property type="molecule type" value="Genomic_DNA"/>
</dbReference>
<evidence type="ECO:0000256" key="1">
    <source>
        <dbReference type="ARBA" id="ARBA00010062"/>
    </source>
</evidence>
<dbReference type="InterPro" id="IPR028082">
    <property type="entry name" value="Peripla_BP_I"/>
</dbReference>
<dbReference type="Pfam" id="PF13458">
    <property type="entry name" value="Peripla_BP_6"/>
    <property type="match status" value="1"/>
</dbReference>
<accession>A0ABS7JM95</accession>
<dbReference type="CDD" id="cd06347">
    <property type="entry name" value="PBP1_ABC_LivK_ligand_binding-like"/>
    <property type="match status" value="1"/>
</dbReference>
<comment type="caution">
    <text evidence="5">The sequence shown here is derived from an EMBL/GenBank/DDBJ whole genome shotgun (WGS) entry which is preliminary data.</text>
</comment>
<reference evidence="5 6" key="1">
    <citation type="submission" date="2021-08" db="EMBL/GenBank/DDBJ databases">
        <title>Helicobacter spp. isolated from feces of Anatolian Ground Squirrel (Spermophilus xanthoprymnus) in Turkey.</title>
        <authorList>
            <person name="Aydin F."/>
            <person name="Abay S."/>
            <person name="Kayman T."/>
            <person name="Karakaya E."/>
            <person name="Saticioglu I.B."/>
        </authorList>
    </citation>
    <scope>NUCLEOTIDE SEQUENCE [LARGE SCALE GENOMIC DNA]</scope>
    <source>
        <strain evidence="5 6">Faydin-H70</strain>
    </source>
</reference>
<evidence type="ECO:0000256" key="2">
    <source>
        <dbReference type="ARBA" id="ARBA00022729"/>
    </source>
</evidence>
<organism evidence="5 6">
    <name type="scientific">Helicobacter turcicus</name>
    <dbReference type="NCBI Taxonomy" id="2867412"/>
    <lineage>
        <taxon>Bacteria</taxon>
        <taxon>Pseudomonadati</taxon>
        <taxon>Campylobacterota</taxon>
        <taxon>Epsilonproteobacteria</taxon>
        <taxon>Campylobacterales</taxon>
        <taxon>Helicobacteraceae</taxon>
        <taxon>Helicobacter</taxon>
    </lineage>
</organism>
<name>A0ABS7JM95_9HELI</name>
<dbReference type="InterPro" id="IPR028081">
    <property type="entry name" value="Leu-bd"/>
</dbReference>
<dbReference type="RefSeq" id="WP_221531775.1">
    <property type="nucleotide sequence ID" value="NZ_JAIGYP010000003.1"/>
</dbReference>
<feature type="chain" id="PRO_5045718743" evidence="3">
    <location>
        <begin position="22"/>
        <end position="371"/>
    </location>
</feature>
<protein>
    <submittedName>
        <fullName evidence="5">ABC transporter substrate-binding protein</fullName>
    </submittedName>
</protein>
<dbReference type="PANTHER" id="PTHR30483">
    <property type="entry name" value="LEUCINE-SPECIFIC-BINDING PROTEIN"/>
    <property type="match status" value="1"/>
</dbReference>
<dbReference type="SUPFAM" id="SSF53822">
    <property type="entry name" value="Periplasmic binding protein-like I"/>
    <property type="match status" value="1"/>
</dbReference>
<dbReference type="PANTHER" id="PTHR30483:SF6">
    <property type="entry name" value="PERIPLASMIC BINDING PROTEIN OF ABC TRANSPORTER FOR NATURAL AMINO ACIDS"/>
    <property type="match status" value="1"/>
</dbReference>
<proteinExistence type="inferred from homology"/>
<gene>
    <name evidence="5" type="ORF">K4G57_03410</name>
</gene>